<gene>
    <name evidence="7" type="ORF">H9716_05500</name>
</gene>
<protein>
    <submittedName>
        <fullName evidence="7">ABC transporter permease</fullName>
    </submittedName>
</protein>
<evidence type="ECO:0000256" key="3">
    <source>
        <dbReference type="ARBA" id="ARBA00022692"/>
    </source>
</evidence>
<organism evidence="7 8">
    <name type="scientific">Candidatus Enterocloster faecavium</name>
    <dbReference type="NCBI Taxonomy" id="2838560"/>
    <lineage>
        <taxon>Bacteria</taxon>
        <taxon>Bacillati</taxon>
        <taxon>Bacillota</taxon>
        <taxon>Clostridia</taxon>
        <taxon>Lachnospirales</taxon>
        <taxon>Lachnospiraceae</taxon>
        <taxon>Enterocloster</taxon>
    </lineage>
</organism>
<dbReference type="AlphaFoldDB" id="A0A9D2L7C0"/>
<proteinExistence type="predicted"/>
<comment type="caution">
    <text evidence="7">The sequence shown here is derived from an EMBL/GenBank/DDBJ whole genome shotgun (WGS) entry which is preliminary data.</text>
</comment>
<reference evidence="7" key="2">
    <citation type="submission" date="2021-04" db="EMBL/GenBank/DDBJ databases">
        <authorList>
            <person name="Gilroy R."/>
        </authorList>
    </citation>
    <scope>NUCLEOTIDE SEQUENCE</scope>
    <source>
        <strain evidence="7">CHK188-4685</strain>
    </source>
</reference>
<evidence type="ECO:0000256" key="1">
    <source>
        <dbReference type="ARBA" id="ARBA00004651"/>
    </source>
</evidence>
<reference evidence="7" key="1">
    <citation type="journal article" date="2021" name="PeerJ">
        <title>Extensive microbial diversity within the chicken gut microbiome revealed by metagenomics and culture.</title>
        <authorList>
            <person name="Gilroy R."/>
            <person name="Ravi A."/>
            <person name="Getino M."/>
            <person name="Pursley I."/>
            <person name="Horton D.L."/>
            <person name="Alikhan N.F."/>
            <person name="Baker D."/>
            <person name="Gharbi K."/>
            <person name="Hall N."/>
            <person name="Watson M."/>
            <person name="Adriaenssens E.M."/>
            <person name="Foster-Nyarko E."/>
            <person name="Jarju S."/>
            <person name="Secka A."/>
            <person name="Antonio M."/>
            <person name="Oren A."/>
            <person name="Chaudhuri R.R."/>
            <person name="La Ragione R."/>
            <person name="Hildebrand F."/>
            <person name="Pallen M.J."/>
        </authorList>
    </citation>
    <scope>NUCLEOTIDE SEQUENCE</scope>
    <source>
        <strain evidence="7">CHK188-4685</strain>
    </source>
</reference>
<keyword evidence="4 6" id="KW-1133">Transmembrane helix</keyword>
<feature type="transmembrane region" description="Helical" evidence="6">
    <location>
        <begin position="59"/>
        <end position="81"/>
    </location>
</feature>
<dbReference type="Proteomes" id="UP000886804">
    <property type="component" value="Unassembled WGS sequence"/>
</dbReference>
<feature type="transmembrane region" description="Helical" evidence="6">
    <location>
        <begin position="146"/>
        <end position="169"/>
    </location>
</feature>
<feature type="transmembrane region" description="Helical" evidence="6">
    <location>
        <begin position="195"/>
        <end position="213"/>
    </location>
</feature>
<accession>A0A9D2L7C0</accession>
<evidence type="ECO:0000313" key="7">
    <source>
        <dbReference type="EMBL" id="HJB07305.1"/>
    </source>
</evidence>
<dbReference type="EMBL" id="DWYS01000064">
    <property type="protein sequence ID" value="HJB07305.1"/>
    <property type="molecule type" value="Genomic_DNA"/>
</dbReference>
<evidence type="ECO:0000256" key="4">
    <source>
        <dbReference type="ARBA" id="ARBA00022989"/>
    </source>
</evidence>
<dbReference type="GO" id="GO:0005886">
    <property type="term" value="C:plasma membrane"/>
    <property type="evidence" value="ECO:0007669"/>
    <property type="project" value="UniProtKB-SubCell"/>
</dbReference>
<feature type="transmembrane region" description="Helical" evidence="6">
    <location>
        <begin position="21"/>
        <end position="39"/>
    </location>
</feature>
<evidence type="ECO:0000256" key="2">
    <source>
        <dbReference type="ARBA" id="ARBA00022475"/>
    </source>
</evidence>
<dbReference type="PANTHER" id="PTHR47089:SF1">
    <property type="entry name" value="GUANOSINE ABC TRANSPORTER PERMEASE PROTEIN NUPP"/>
    <property type="match status" value="1"/>
</dbReference>
<dbReference type="CDD" id="cd06580">
    <property type="entry name" value="TM_PBP1_transp_TpRbsC_like"/>
    <property type="match status" value="1"/>
</dbReference>
<comment type="subcellular location">
    <subcellularLocation>
        <location evidence="1">Cell membrane</location>
        <topology evidence="1">Multi-pass membrane protein</topology>
    </subcellularLocation>
</comment>
<evidence type="ECO:0000256" key="6">
    <source>
        <dbReference type="SAM" id="Phobius"/>
    </source>
</evidence>
<sequence>MEKNQKKKFDIMDYFSVIRTIAALLLSMIIVFVIILFVSETPGLAIQKLMTGPLETKRSFFNVVVRAIPLVFTGLGLTLCLKSGIFNISSDASFYMGAVVATAIAISVPLPNIIHQAALILAAAVVGGLISMLPVIVNKYTKVNPVVLAIMANSIFYYFGLSIISTFFLEKSGSWGSYPFPDDARLGTMIKGTSLHYGFLVVIAATLFVIFLMNKTSFGYKVRVTGSNTAFAKVSGIRTGFVILMAQFIGGAIAGMGGAIEIVGVYRRFQWQTQTQYVWDGLLIYMLANGNPTFIPLTAFFIAYLRVGAEIMSRATDLDPEIVTFLQGIIILLVASQRFLYFIKKRHDQKLSLKQAQAEEGGAAA</sequence>
<keyword evidence="5 6" id="KW-0472">Membrane</keyword>
<dbReference type="Pfam" id="PF02653">
    <property type="entry name" value="BPD_transp_2"/>
    <property type="match status" value="1"/>
</dbReference>
<feature type="transmembrane region" description="Helical" evidence="6">
    <location>
        <begin position="277"/>
        <end position="302"/>
    </location>
</feature>
<evidence type="ECO:0000256" key="5">
    <source>
        <dbReference type="ARBA" id="ARBA00023136"/>
    </source>
</evidence>
<dbReference type="InterPro" id="IPR001851">
    <property type="entry name" value="ABC_transp_permease"/>
</dbReference>
<keyword evidence="2" id="KW-1003">Cell membrane</keyword>
<keyword evidence="3 6" id="KW-0812">Transmembrane</keyword>
<feature type="transmembrane region" description="Helical" evidence="6">
    <location>
        <begin position="117"/>
        <end position="137"/>
    </location>
</feature>
<evidence type="ECO:0000313" key="8">
    <source>
        <dbReference type="Proteomes" id="UP000886804"/>
    </source>
</evidence>
<dbReference type="GO" id="GO:0022857">
    <property type="term" value="F:transmembrane transporter activity"/>
    <property type="evidence" value="ECO:0007669"/>
    <property type="project" value="InterPro"/>
</dbReference>
<name>A0A9D2L7C0_9FIRM</name>
<feature type="transmembrane region" description="Helical" evidence="6">
    <location>
        <begin position="93"/>
        <end position="111"/>
    </location>
</feature>
<dbReference type="PANTHER" id="PTHR47089">
    <property type="entry name" value="ABC TRANSPORTER, PERMEASE PROTEIN"/>
    <property type="match status" value="1"/>
</dbReference>